<evidence type="ECO:0000313" key="3">
    <source>
        <dbReference type="Proteomes" id="UP001066276"/>
    </source>
</evidence>
<gene>
    <name evidence="2" type="ORF">NDU88_003639</name>
</gene>
<proteinExistence type="predicted"/>
<reference evidence="2" key="1">
    <citation type="journal article" date="2022" name="bioRxiv">
        <title>Sequencing and chromosome-scale assembly of the giantPleurodeles waltlgenome.</title>
        <authorList>
            <person name="Brown T."/>
            <person name="Elewa A."/>
            <person name="Iarovenko S."/>
            <person name="Subramanian E."/>
            <person name="Araus A.J."/>
            <person name="Petzold A."/>
            <person name="Susuki M."/>
            <person name="Suzuki K.-i.T."/>
            <person name="Hayashi T."/>
            <person name="Toyoda A."/>
            <person name="Oliveira C."/>
            <person name="Osipova E."/>
            <person name="Leigh N.D."/>
            <person name="Simon A."/>
            <person name="Yun M.H."/>
        </authorList>
    </citation>
    <scope>NUCLEOTIDE SEQUENCE</scope>
    <source>
        <strain evidence="2">20211129_DDA</strain>
        <tissue evidence="2">Liver</tissue>
    </source>
</reference>
<dbReference type="EMBL" id="JANPWB010000014">
    <property type="protein sequence ID" value="KAJ1098529.1"/>
    <property type="molecule type" value="Genomic_DNA"/>
</dbReference>
<comment type="caution">
    <text evidence="2">The sequence shown here is derived from an EMBL/GenBank/DDBJ whole genome shotgun (WGS) entry which is preliminary data.</text>
</comment>
<dbReference type="Proteomes" id="UP001066276">
    <property type="component" value="Chromosome 10"/>
</dbReference>
<feature type="region of interest" description="Disordered" evidence="1">
    <location>
        <begin position="1"/>
        <end position="33"/>
    </location>
</feature>
<name>A0AAV7M5W8_PLEWA</name>
<evidence type="ECO:0000256" key="1">
    <source>
        <dbReference type="SAM" id="MobiDB-lite"/>
    </source>
</evidence>
<evidence type="ECO:0000313" key="2">
    <source>
        <dbReference type="EMBL" id="KAJ1098529.1"/>
    </source>
</evidence>
<protein>
    <submittedName>
        <fullName evidence="2">Uncharacterized protein</fullName>
    </submittedName>
</protein>
<keyword evidence="3" id="KW-1185">Reference proteome</keyword>
<feature type="compositionally biased region" description="Basic residues" evidence="1">
    <location>
        <begin position="1"/>
        <end position="10"/>
    </location>
</feature>
<sequence>MAHHRGRRRLAVLPGDAPGRTPQRIPGTGKNTPSRCQISPAACARADSSVIAFHPGRFRLALAHALGTSVRPSNHTGPVWRCLTASIFPPVTCAVIATLGNPRHWVWPTGFCPDRWVAGGAPLQCGHLAARQAPPPKSKHLN</sequence>
<dbReference type="AlphaFoldDB" id="A0AAV7M5W8"/>
<organism evidence="2 3">
    <name type="scientific">Pleurodeles waltl</name>
    <name type="common">Iberian ribbed newt</name>
    <dbReference type="NCBI Taxonomy" id="8319"/>
    <lineage>
        <taxon>Eukaryota</taxon>
        <taxon>Metazoa</taxon>
        <taxon>Chordata</taxon>
        <taxon>Craniata</taxon>
        <taxon>Vertebrata</taxon>
        <taxon>Euteleostomi</taxon>
        <taxon>Amphibia</taxon>
        <taxon>Batrachia</taxon>
        <taxon>Caudata</taxon>
        <taxon>Salamandroidea</taxon>
        <taxon>Salamandridae</taxon>
        <taxon>Pleurodelinae</taxon>
        <taxon>Pleurodeles</taxon>
    </lineage>
</organism>
<accession>A0AAV7M5W8</accession>